<feature type="compositionally biased region" description="Basic and acidic residues" evidence="1">
    <location>
        <begin position="95"/>
        <end position="125"/>
    </location>
</feature>
<proteinExistence type="predicted"/>
<gene>
    <name evidence="2" type="ORF">ILUMI_11809</name>
</gene>
<sequence length="157" mass="18150">MCWSCGENNNEFLVTGQLDVEAATENVALWGYRGRVIRSNGGRPRFPRQYDILRDFFFIDDILPLPQVAGRSTSGKITRRRSKKQHSNNNNNTGQKDEEDKKNATTPDKEDKENRKTVKEQKLKKTINEKVLLKMMIISKSSNKENQEELGRKYTIS</sequence>
<accession>A0A8K0D0R9</accession>
<dbReference type="Proteomes" id="UP000801492">
    <property type="component" value="Unassembled WGS sequence"/>
</dbReference>
<feature type="region of interest" description="Disordered" evidence="1">
    <location>
        <begin position="68"/>
        <end position="125"/>
    </location>
</feature>
<comment type="caution">
    <text evidence="2">The sequence shown here is derived from an EMBL/GenBank/DDBJ whole genome shotgun (WGS) entry which is preliminary data.</text>
</comment>
<keyword evidence="3" id="KW-1185">Reference proteome</keyword>
<reference evidence="2" key="1">
    <citation type="submission" date="2019-08" db="EMBL/GenBank/DDBJ databases">
        <title>The genome of the North American firefly Photinus pyralis.</title>
        <authorList>
            <consortium name="Photinus pyralis genome working group"/>
            <person name="Fallon T.R."/>
            <person name="Sander Lower S.E."/>
            <person name="Weng J.-K."/>
        </authorList>
    </citation>
    <scope>NUCLEOTIDE SEQUENCE</scope>
    <source>
        <strain evidence="2">TRF0915ILg1</strain>
        <tissue evidence="2">Whole body</tissue>
    </source>
</reference>
<dbReference type="EMBL" id="VTPC01007081">
    <property type="protein sequence ID" value="KAF2894363.1"/>
    <property type="molecule type" value="Genomic_DNA"/>
</dbReference>
<evidence type="ECO:0000313" key="2">
    <source>
        <dbReference type="EMBL" id="KAF2894363.1"/>
    </source>
</evidence>
<protein>
    <submittedName>
        <fullName evidence="2">Uncharacterized protein</fullName>
    </submittedName>
</protein>
<feature type="compositionally biased region" description="Basic and acidic residues" evidence="1">
    <location>
        <begin position="142"/>
        <end position="157"/>
    </location>
</feature>
<dbReference type="AlphaFoldDB" id="A0A8K0D0R9"/>
<evidence type="ECO:0000256" key="1">
    <source>
        <dbReference type="SAM" id="MobiDB-lite"/>
    </source>
</evidence>
<feature type="region of interest" description="Disordered" evidence="1">
    <location>
        <begin position="137"/>
        <end position="157"/>
    </location>
</feature>
<name>A0A8K0D0R9_IGNLU</name>
<organism evidence="2 3">
    <name type="scientific">Ignelater luminosus</name>
    <name type="common">Cucubano</name>
    <name type="synonym">Pyrophorus luminosus</name>
    <dbReference type="NCBI Taxonomy" id="2038154"/>
    <lineage>
        <taxon>Eukaryota</taxon>
        <taxon>Metazoa</taxon>
        <taxon>Ecdysozoa</taxon>
        <taxon>Arthropoda</taxon>
        <taxon>Hexapoda</taxon>
        <taxon>Insecta</taxon>
        <taxon>Pterygota</taxon>
        <taxon>Neoptera</taxon>
        <taxon>Endopterygota</taxon>
        <taxon>Coleoptera</taxon>
        <taxon>Polyphaga</taxon>
        <taxon>Elateriformia</taxon>
        <taxon>Elateroidea</taxon>
        <taxon>Elateridae</taxon>
        <taxon>Agrypninae</taxon>
        <taxon>Pyrophorini</taxon>
        <taxon>Ignelater</taxon>
    </lineage>
</organism>
<evidence type="ECO:0000313" key="3">
    <source>
        <dbReference type="Proteomes" id="UP000801492"/>
    </source>
</evidence>
<feature type="compositionally biased region" description="Basic residues" evidence="1">
    <location>
        <begin position="77"/>
        <end position="86"/>
    </location>
</feature>